<dbReference type="PROSITE" id="PS51832">
    <property type="entry name" value="HD_GYP"/>
    <property type="match status" value="2"/>
</dbReference>
<organism evidence="3 4">
    <name type="scientific">Selenobaculum gibii</name>
    <dbReference type="NCBI Taxonomy" id="3054208"/>
    <lineage>
        <taxon>Bacteria</taxon>
        <taxon>Bacillati</taxon>
        <taxon>Bacillota</taxon>
        <taxon>Negativicutes</taxon>
        <taxon>Selenomonadales</taxon>
        <taxon>Selenomonadaceae</taxon>
        <taxon>Selenobaculum</taxon>
    </lineage>
</organism>
<keyword evidence="4" id="KW-1185">Reference proteome</keyword>
<evidence type="ECO:0000313" key="4">
    <source>
        <dbReference type="Proteomes" id="UP001243623"/>
    </source>
</evidence>
<sequence>MHFFDIHPMNLMKSLSMALELTVNGMSTHHWRTALIADCIAKELKLEELKWQEVVYAALIHDIGAVSNWEERKLLRTMDDNSKRIYLHAEEGYELLLLSKRFEKLAKPIRYHHDNWCGGNPSGLAGDKIPLASRIIHLADRIEVSIYPGTYIFDQKNKILDYVDEKSGTAFDPNLVDAFNQCAKSEAFWLDLINPNYKEVFFSSLDVYGSISYTLEDVTEIADIFSIIIDKTSRYTAKHSRGVAEVAAYLAKQAGFSPSEVKEMRIAGLLHDLGKLAIPNEILEKPEKLTEEEYLLIKQHTYYTYRILQGIDNFEKIAQWAAYHHETLDGTGYPFRISEDSLSLGSKILAVADVFTALTEDRPYRESLSEEKVKDIMGKMAKYRRLDKQIIDLLFEHYQDARAFI</sequence>
<dbReference type="SMART" id="SM00471">
    <property type="entry name" value="HDc"/>
    <property type="match status" value="2"/>
</dbReference>
<dbReference type="CDD" id="cd00077">
    <property type="entry name" value="HDc"/>
    <property type="match status" value="2"/>
</dbReference>
<name>A0A9Y2AIE6_9FIRM</name>
<gene>
    <name evidence="3" type="ORF">P3F81_11895</name>
</gene>
<dbReference type="KEGG" id="sgbi:P3F81_11895"/>
<reference evidence="3" key="1">
    <citation type="submission" date="2023-03" db="EMBL/GenBank/DDBJ databases">
        <title>Selenobaculum gbiensis gen. nov. sp. nov., a new bacterium isolated from the gut microbiota of IBD patient.</title>
        <authorList>
            <person name="Yeo S."/>
            <person name="Park H."/>
            <person name="Huh C.S."/>
        </authorList>
    </citation>
    <scope>NUCLEOTIDE SEQUENCE</scope>
    <source>
        <strain evidence="3">ICN-92133</strain>
    </source>
</reference>
<proteinExistence type="predicted"/>
<dbReference type="SUPFAM" id="SSF109604">
    <property type="entry name" value="HD-domain/PDEase-like"/>
    <property type="match status" value="2"/>
</dbReference>
<protein>
    <submittedName>
        <fullName evidence="3">HD domain-containing protein</fullName>
    </submittedName>
</protein>
<dbReference type="Gene3D" id="1.10.3210.10">
    <property type="entry name" value="Hypothetical protein af1432"/>
    <property type="match status" value="2"/>
</dbReference>
<dbReference type="AlphaFoldDB" id="A0A9Y2AIE6"/>
<dbReference type="RefSeq" id="WP_309320426.1">
    <property type="nucleotide sequence ID" value="NZ_CP120678.1"/>
</dbReference>
<dbReference type="InterPro" id="IPR006675">
    <property type="entry name" value="HDIG_dom"/>
</dbReference>
<dbReference type="PANTHER" id="PTHR43155">
    <property type="entry name" value="CYCLIC DI-GMP PHOSPHODIESTERASE PA4108-RELATED"/>
    <property type="match status" value="1"/>
</dbReference>
<dbReference type="Proteomes" id="UP001243623">
    <property type="component" value="Chromosome"/>
</dbReference>
<dbReference type="PROSITE" id="PS51831">
    <property type="entry name" value="HD"/>
    <property type="match status" value="1"/>
</dbReference>
<evidence type="ECO:0000259" key="1">
    <source>
        <dbReference type="PROSITE" id="PS51831"/>
    </source>
</evidence>
<feature type="domain" description="HD" evidence="1">
    <location>
        <begin position="236"/>
        <end position="358"/>
    </location>
</feature>
<evidence type="ECO:0000313" key="3">
    <source>
        <dbReference type="EMBL" id="WIW70571.1"/>
    </source>
</evidence>
<dbReference type="InterPro" id="IPR006674">
    <property type="entry name" value="HD_domain"/>
</dbReference>
<dbReference type="PANTHER" id="PTHR43155:SF1">
    <property type="entry name" value="3'3'-CGAMP-SPECIFIC PHOSPHODIESTERASE 1"/>
    <property type="match status" value="1"/>
</dbReference>
<dbReference type="EMBL" id="CP120678">
    <property type="protein sequence ID" value="WIW70571.1"/>
    <property type="molecule type" value="Genomic_DNA"/>
</dbReference>
<dbReference type="InterPro" id="IPR037522">
    <property type="entry name" value="HD_GYP_dom"/>
</dbReference>
<feature type="domain" description="HD-GYP" evidence="2">
    <location>
        <begin position="214"/>
        <end position="405"/>
    </location>
</feature>
<dbReference type="NCBIfam" id="TIGR00277">
    <property type="entry name" value="HDIG"/>
    <property type="match status" value="1"/>
</dbReference>
<evidence type="ECO:0000259" key="2">
    <source>
        <dbReference type="PROSITE" id="PS51832"/>
    </source>
</evidence>
<accession>A0A9Y2AIE6</accession>
<feature type="domain" description="HD-GYP" evidence="2">
    <location>
        <begin position="4"/>
        <end position="195"/>
    </location>
</feature>
<dbReference type="Pfam" id="PF13487">
    <property type="entry name" value="HD_5"/>
    <property type="match status" value="2"/>
</dbReference>
<dbReference type="InterPro" id="IPR003607">
    <property type="entry name" value="HD/PDEase_dom"/>
</dbReference>